<protein>
    <submittedName>
        <fullName evidence="1">T9SS type A sorting domain-containing protein</fullName>
    </submittedName>
</protein>
<reference evidence="1" key="1">
    <citation type="journal article" date="2020" name="mSystems">
        <title>Genome- and Community-Level Interaction Insights into Carbon Utilization and Element Cycling Functions of Hydrothermarchaeota in Hydrothermal Sediment.</title>
        <authorList>
            <person name="Zhou Z."/>
            <person name="Liu Y."/>
            <person name="Xu W."/>
            <person name="Pan J."/>
            <person name="Luo Z.H."/>
            <person name="Li M."/>
        </authorList>
    </citation>
    <scope>NUCLEOTIDE SEQUENCE [LARGE SCALE GENOMIC DNA]</scope>
    <source>
        <strain evidence="1">SpSt-488</strain>
    </source>
</reference>
<dbReference type="InterPro" id="IPR011044">
    <property type="entry name" value="Quino_amine_DH_bsu"/>
</dbReference>
<comment type="caution">
    <text evidence="1">The sequence shown here is derived from an EMBL/GenBank/DDBJ whole genome shotgun (WGS) entry which is preliminary data.</text>
</comment>
<dbReference type="Gene3D" id="3.40.50.880">
    <property type="match status" value="1"/>
</dbReference>
<dbReference type="InterPro" id="IPR026444">
    <property type="entry name" value="Secre_tail"/>
</dbReference>
<dbReference type="NCBIfam" id="TIGR04183">
    <property type="entry name" value="Por_Secre_tail"/>
    <property type="match status" value="1"/>
</dbReference>
<dbReference type="EMBL" id="DSUT01000038">
    <property type="protein sequence ID" value="HGK27724.1"/>
    <property type="molecule type" value="Genomic_DNA"/>
</dbReference>
<proteinExistence type="predicted"/>
<dbReference type="SUPFAM" id="SSF50969">
    <property type="entry name" value="YVTN repeat-like/Quinoprotein amine dehydrogenase"/>
    <property type="match status" value="1"/>
</dbReference>
<sequence>MLDDIGANNRGHPWVDIPPLTYILGPETEVIMPKRMLVMLAFLIAGPVTRAMAVEDATLLSGNSGATFTLPPTDDSMLVKLDSITSQNTYQCIYVRNDTVFCALQAGEVHYRNRLTGALINSFTLQSGSSAIAICPFGDSLCVSRLSSPEKCEVYTLSGAYVRSFTPTGNPQIRGLDWDGTKFWSTTYDGSELRIYTMTRSGTVLRTLNRSGGIQSTIARDLVLDPMYPNRLWTSPSTSPPHSLMYVGFDTSANTFTPLATFPTGLPYYMSGIGFRNDPVVGGCVYVSTFSGQWIWRYKVHEPVAQQVRVLVLYSDYGPPDTTLGVRLVALGDSVCYRDVQTSTPTLAELLPYNAVLAYSNYRFADSVALGNVLADYVDAGGGVVICMAAFASGWELGGRVMTGNYATLVPSTYAITVTTLGWHNAAHPIMAGVTSVQDMYISYSPLAATAESVANWADGRHYVAVSANEKVVGINQFPSIHGYPQRQGDWGLVIHNALSFVAGISTGIEQEQKALAPGFVFAVGPTPARSQVTISYATPEPGTADIRIYDSNGRLVRSLPGRTGPAVRHATWNLNDTRGQPVARGIYFCRLDAAGRTLSRKLIVGR</sequence>
<gene>
    <name evidence="1" type="ORF">ENS41_02075</name>
</gene>
<accession>A0A7C4CD43</accession>
<organism evidence="1">
    <name type="scientific">candidate division WOR-3 bacterium</name>
    <dbReference type="NCBI Taxonomy" id="2052148"/>
    <lineage>
        <taxon>Bacteria</taxon>
        <taxon>Bacteria division WOR-3</taxon>
    </lineage>
</organism>
<dbReference type="InterPro" id="IPR029062">
    <property type="entry name" value="Class_I_gatase-like"/>
</dbReference>
<dbReference type="AlphaFoldDB" id="A0A7C4CD43"/>
<evidence type="ECO:0000313" key="1">
    <source>
        <dbReference type="EMBL" id="HGK27724.1"/>
    </source>
</evidence>
<name>A0A7C4CD43_UNCW3</name>
<dbReference type="Gene3D" id="2.60.40.4070">
    <property type="match status" value="1"/>
</dbReference>